<feature type="transmembrane region" description="Helical" evidence="1">
    <location>
        <begin position="196"/>
        <end position="216"/>
    </location>
</feature>
<feature type="transmembrane region" description="Helical" evidence="1">
    <location>
        <begin position="283"/>
        <end position="305"/>
    </location>
</feature>
<feature type="transmembrane region" description="Helical" evidence="1">
    <location>
        <begin position="106"/>
        <end position="127"/>
    </location>
</feature>
<keyword evidence="1" id="KW-0812">Transmembrane</keyword>
<feature type="transmembrane region" description="Helical" evidence="1">
    <location>
        <begin position="134"/>
        <end position="153"/>
    </location>
</feature>
<accession>A0A934IB14</accession>
<dbReference type="GO" id="GO:0004519">
    <property type="term" value="F:endonuclease activity"/>
    <property type="evidence" value="ECO:0007669"/>
    <property type="project" value="UniProtKB-KW"/>
</dbReference>
<reference evidence="3" key="1">
    <citation type="submission" date="2020-12" db="EMBL/GenBank/DDBJ databases">
        <title>Sanguibacter suaedae sp. nov., isolated from Suaeda aralocaspica.</title>
        <authorList>
            <person name="Ma Q."/>
        </authorList>
    </citation>
    <scope>NUCLEOTIDE SEQUENCE</scope>
    <source>
        <strain evidence="3">YZGR15</strain>
    </source>
</reference>
<evidence type="ECO:0000313" key="3">
    <source>
        <dbReference type="EMBL" id="MBI9115147.1"/>
    </source>
</evidence>
<feature type="transmembrane region" description="Helical" evidence="1">
    <location>
        <begin position="390"/>
        <end position="411"/>
    </location>
</feature>
<dbReference type="Gene3D" id="3.60.10.10">
    <property type="entry name" value="Endonuclease/exonuclease/phosphatase"/>
    <property type="match status" value="1"/>
</dbReference>
<dbReference type="RefSeq" id="WP_198733704.1">
    <property type="nucleotide sequence ID" value="NZ_JAEINH010000006.1"/>
</dbReference>
<dbReference type="EMBL" id="JAEINH010000006">
    <property type="protein sequence ID" value="MBI9115147.1"/>
    <property type="molecule type" value="Genomic_DNA"/>
</dbReference>
<feature type="transmembrane region" description="Helical" evidence="1">
    <location>
        <begin position="222"/>
        <end position="243"/>
    </location>
</feature>
<keyword evidence="4" id="KW-1185">Reference proteome</keyword>
<feature type="transmembrane region" description="Helical" evidence="1">
    <location>
        <begin position="317"/>
        <end position="339"/>
    </location>
</feature>
<name>A0A934IB14_9MICO</name>
<protein>
    <submittedName>
        <fullName evidence="3">Endonuclease/exonuclease/phosphatase family protein</fullName>
    </submittedName>
</protein>
<feature type="transmembrane region" description="Helical" evidence="1">
    <location>
        <begin position="83"/>
        <end position="100"/>
    </location>
</feature>
<sequence length="657" mass="67421">MTATTAPGQRASGRPAATLVALLAVVTTITAEMIRASGPLIDHAFTTGVASAAATALVTYAAPGALVAALALAVRRPPDGRTLLAAVAVLAAARLLVQVLDGSARHGVGLVTVAISLTVLTLTAAAAARVSGQAVATGVALGVLTSASINLALGTWDAVWRHGPAGWAVTLATCGAVVVLAVRCRDLPSAGTVRGLWIVGPYLSLAVMVFANPAFVSSQSGLPLWASGVVLLLAGVVVAALLARPAVRVDSLPPVADVVLVVVGVGAAAVVLLAPTWPRIPTGALSLAVAGSAALLAPVSTQLLAQALTRPAHPQGWPRLAGVASALGLTTALPLLVYQLDYDIPLPWPNAAVPVVVAGVLALMGLRARRRTRSLQHEITVDLVPLGRRALTALVAVPATLLVLGTTLLVVPAGPGPTDRPAGTVRMLSWNVHYGVSGDPDVPLDEIVDVVRESGADVVALQEVSRGWVMGGGVDMATYLSRHLGMRFVFVPAADHQFGNAVLWRSTMGAAIDVRSTELPYGMGPQRRSAISVGIDTGAGEVRVTSVHLQHRAPNTPTRLEQIRALVAAEPVVGPYVLAGTLNAEPGWLETRLLSDEGLTSAVDVAGDPSSLTHPSRSPDSRVDWLYGAGLRFGDTTVLDSTESDHRPIVTTLTVTP</sequence>
<gene>
    <name evidence="3" type="ORF">JAV76_09020</name>
</gene>
<keyword evidence="3" id="KW-0378">Hydrolase</keyword>
<dbReference type="GO" id="GO:0006506">
    <property type="term" value="P:GPI anchor biosynthetic process"/>
    <property type="evidence" value="ECO:0007669"/>
    <property type="project" value="TreeGrafter"/>
</dbReference>
<feature type="transmembrane region" description="Helical" evidence="1">
    <location>
        <begin position="351"/>
        <end position="369"/>
    </location>
</feature>
<evidence type="ECO:0000313" key="4">
    <source>
        <dbReference type="Proteomes" id="UP000602087"/>
    </source>
</evidence>
<dbReference type="GO" id="GO:0016020">
    <property type="term" value="C:membrane"/>
    <property type="evidence" value="ECO:0007669"/>
    <property type="project" value="GOC"/>
</dbReference>
<feature type="domain" description="Endonuclease/exonuclease/phosphatase" evidence="2">
    <location>
        <begin position="428"/>
        <end position="646"/>
    </location>
</feature>
<dbReference type="Proteomes" id="UP000602087">
    <property type="component" value="Unassembled WGS sequence"/>
</dbReference>
<keyword evidence="1" id="KW-0472">Membrane</keyword>
<evidence type="ECO:0000256" key="1">
    <source>
        <dbReference type="SAM" id="Phobius"/>
    </source>
</evidence>
<keyword evidence="3" id="KW-0540">Nuclease</keyword>
<feature type="transmembrane region" description="Helical" evidence="1">
    <location>
        <begin position="255"/>
        <end position="277"/>
    </location>
</feature>
<dbReference type="AlphaFoldDB" id="A0A934IB14"/>
<dbReference type="SUPFAM" id="SSF56219">
    <property type="entry name" value="DNase I-like"/>
    <property type="match status" value="1"/>
</dbReference>
<dbReference type="InterPro" id="IPR036691">
    <property type="entry name" value="Endo/exonu/phosph_ase_sf"/>
</dbReference>
<dbReference type="PANTHER" id="PTHR14859">
    <property type="entry name" value="CALCOFLUOR WHITE HYPERSENSITIVE PROTEIN PRECURSOR"/>
    <property type="match status" value="1"/>
</dbReference>
<comment type="caution">
    <text evidence="3">The sequence shown here is derived from an EMBL/GenBank/DDBJ whole genome shotgun (WGS) entry which is preliminary data.</text>
</comment>
<feature type="transmembrane region" description="Helical" evidence="1">
    <location>
        <begin position="47"/>
        <end position="71"/>
    </location>
</feature>
<evidence type="ECO:0000259" key="2">
    <source>
        <dbReference type="Pfam" id="PF03372"/>
    </source>
</evidence>
<keyword evidence="1" id="KW-1133">Transmembrane helix</keyword>
<keyword evidence="3" id="KW-0255">Endonuclease</keyword>
<dbReference type="InterPro" id="IPR051916">
    <property type="entry name" value="GPI-anchor_lipid_remodeler"/>
</dbReference>
<organism evidence="3 4">
    <name type="scientific">Sanguibacter suaedae</name>
    <dbReference type="NCBI Taxonomy" id="2795737"/>
    <lineage>
        <taxon>Bacteria</taxon>
        <taxon>Bacillati</taxon>
        <taxon>Actinomycetota</taxon>
        <taxon>Actinomycetes</taxon>
        <taxon>Micrococcales</taxon>
        <taxon>Sanguibacteraceae</taxon>
        <taxon>Sanguibacter</taxon>
    </lineage>
</organism>
<proteinExistence type="predicted"/>
<dbReference type="Pfam" id="PF03372">
    <property type="entry name" value="Exo_endo_phos"/>
    <property type="match status" value="1"/>
</dbReference>
<feature type="transmembrane region" description="Helical" evidence="1">
    <location>
        <begin position="165"/>
        <end position="184"/>
    </location>
</feature>
<dbReference type="PANTHER" id="PTHR14859:SF1">
    <property type="entry name" value="PGAP2-INTERACTING PROTEIN"/>
    <property type="match status" value="1"/>
</dbReference>
<dbReference type="InterPro" id="IPR005135">
    <property type="entry name" value="Endo/exonuclease/phosphatase"/>
</dbReference>